<evidence type="ECO:0008006" key="5">
    <source>
        <dbReference type="Google" id="ProtNLM"/>
    </source>
</evidence>
<evidence type="ECO:0000313" key="4">
    <source>
        <dbReference type="Proteomes" id="UP000318413"/>
    </source>
</evidence>
<keyword evidence="2" id="KW-0732">Signal</keyword>
<feature type="compositionally biased region" description="Basic and acidic residues" evidence="1">
    <location>
        <begin position="29"/>
        <end position="52"/>
    </location>
</feature>
<evidence type="ECO:0000313" key="3">
    <source>
        <dbReference type="EMBL" id="TPG12153.1"/>
    </source>
</evidence>
<dbReference type="OrthoDB" id="7205329at2"/>
<dbReference type="Gene3D" id="3.10.450.160">
    <property type="entry name" value="inner membrane protein cigr"/>
    <property type="match status" value="1"/>
</dbReference>
<gene>
    <name evidence="3" type="ORF">EAH84_10440</name>
</gene>
<dbReference type="Pfam" id="PF11776">
    <property type="entry name" value="RcnB"/>
    <property type="match status" value="1"/>
</dbReference>
<evidence type="ECO:0000256" key="1">
    <source>
        <dbReference type="SAM" id="MobiDB-lite"/>
    </source>
</evidence>
<protein>
    <recommendedName>
        <fullName evidence="5">RcnB family protein</fullName>
    </recommendedName>
</protein>
<organism evidence="3 4">
    <name type="scientific">Sphingomonas oligophenolica</name>
    <dbReference type="NCBI Taxonomy" id="301154"/>
    <lineage>
        <taxon>Bacteria</taxon>
        <taxon>Pseudomonadati</taxon>
        <taxon>Pseudomonadota</taxon>
        <taxon>Alphaproteobacteria</taxon>
        <taxon>Sphingomonadales</taxon>
        <taxon>Sphingomonadaceae</taxon>
        <taxon>Sphingomonas</taxon>
    </lineage>
</organism>
<accession>A0A502CH71</accession>
<evidence type="ECO:0000256" key="2">
    <source>
        <dbReference type="SAM" id="SignalP"/>
    </source>
</evidence>
<feature type="chain" id="PRO_5021319391" description="RcnB family protein" evidence="2">
    <location>
        <begin position="20"/>
        <end position="163"/>
    </location>
</feature>
<keyword evidence="4" id="KW-1185">Reference proteome</keyword>
<dbReference type="EMBL" id="RCZK01000007">
    <property type="protein sequence ID" value="TPG12153.1"/>
    <property type="molecule type" value="Genomic_DNA"/>
</dbReference>
<dbReference type="AlphaFoldDB" id="A0A502CH71"/>
<dbReference type="Proteomes" id="UP000318413">
    <property type="component" value="Unassembled WGS sequence"/>
</dbReference>
<comment type="caution">
    <text evidence="3">The sequence shown here is derived from an EMBL/GenBank/DDBJ whole genome shotgun (WGS) entry which is preliminary data.</text>
</comment>
<dbReference type="InterPro" id="IPR024572">
    <property type="entry name" value="RcnB"/>
</dbReference>
<reference evidence="3 4" key="1">
    <citation type="journal article" date="2019" name="Environ. Microbiol.">
        <title>Species interactions and distinct microbial communities in high Arctic permafrost affected cryosols are associated with the CH4 and CO2 gas fluxes.</title>
        <authorList>
            <person name="Altshuler I."/>
            <person name="Hamel J."/>
            <person name="Turney S."/>
            <person name="Magnuson E."/>
            <person name="Levesque R."/>
            <person name="Greer C."/>
            <person name="Whyte L.G."/>
        </authorList>
    </citation>
    <scope>NUCLEOTIDE SEQUENCE [LARGE SCALE GENOMIC DNA]</scope>
    <source>
        <strain evidence="3 4">S5.1</strain>
    </source>
</reference>
<name>A0A502CH71_9SPHN</name>
<sequence length="163" mass="19763">MRKLMIASLAATLLTPTLAITAVSAQSRGEVRRDTREIRQDRRDVQRARAYGDRGDVRDARRELREDRQERREDWRDYRRSHANVYRRGGYNGPRDYRYRPVSVGYRFAPSYYARNYWINDYATYRLPRPAYGYQRWVRYGNDVVLIDVRNGRTVQVYNRFFY</sequence>
<proteinExistence type="predicted"/>
<feature type="region of interest" description="Disordered" evidence="1">
    <location>
        <begin position="25"/>
        <end position="52"/>
    </location>
</feature>
<dbReference type="RefSeq" id="WP_140871689.1">
    <property type="nucleotide sequence ID" value="NZ_RCZK01000007.1"/>
</dbReference>
<feature type="signal peptide" evidence="2">
    <location>
        <begin position="1"/>
        <end position="19"/>
    </location>
</feature>